<dbReference type="Pfam" id="PF00703">
    <property type="entry name" value="Glyco_hydro_2"/>
    <property type="match status" value="1"/>
</dbReference>
<dbReference type="SUPFAM" id="SSF49785">
    <property type="entry name" value="Galactose-binding domain-like"/>
    <property type="match status" value="1"/>
</dbReference>
<evidence type="ECO:0000313" key="11">
    <source>
        <dbReference type="Proteomes" id="UP001500831"/>
    </source>
</evidence>
<evidence type="ECO:0000256" key="3">
    <source>
        <dbReference type="ARBA" id="ARBA00016205"/>
    </source>
</evidence>
<dbReference type="Gene3D" id="3.20.20.80">
    <property type="entry name" value="Glycosidases"/>
    <property type="match status" value="1"/>
</dbReference>
<dbReference type="PRINTS" id="PR00132">
    <property type="entry name" value="GLHYDRLASE2"/>
</dbReference>
<evidence type="ECO:0000256" key="5">
    <source>
        <dbReference type="ARBA" id="ARBA00023295"/>
    </source>
</evidence>
<dbReference type="InterPro" id="IPR006101">
    <property type="entry name" value="Glyco_hydro_2"/>
</dbReference>
<dbReference type="InterPro" id="IPR036156">
    <property type="entry name" value="Beta-gal/glucu_dom_sf"/>
</dbReference>
<name>A0ABN3W398_9ACTN</name>
<dbReference type="Proteomes" id="UP001500831">
    <property type="component" value="Unassembled WGS sequence"/>
</dbReference>
<keyword evidence="5 6" id="KW-0326">Glycosidase</keyword>
<dbReference type="EC" id="3.2.1.31" evidence="2"/>
<feature type="domain" description="Glycoside hydrolase family 2 catalytic" evidence="8">
    <location>
        <begin position="253"/>
        <end position="568"/>
    </location>
</feature>
<dbReference type="InterPro" id="IPR008979">
    <property type="entry name" value="Galactose-bd-like_sf"/>
</dbReference>
<dbReference type="NCBIfam" id="NF007538">
    <property type="entry name" value="PRK10150.1"/>
    <property type="match status" value="1"/>
</dbReference>
<dbReference type="InterPro" id="IPR006104">
    <property type="entry name" value="Glyco_hydro_2_N"/>
</dbReference>
<dbReference type="PROSITE" id="PS00719">
    <property type="entry name" value="GLYCOSYL_HYDROL_F2_1"/>
    <property type="match status" value="1"/>
</dbReference>
<comment type="similarity">
    <text evidence="1 6">Belongs to the glycosyl hydrolase 2 family.</text>
</comment>
<dbReference type="Gene3D" id="2.60.120.260">
    <property type="entry name" value="Galactose-binding domain-like"/>
    <property type="match status" value="1"/>
</dbReference>
<accession>A0ABN3W398</accession>
<gene>
    <name evidence="10" type="primary">uidA</name>
    <name evidence="10" type="ORF">GCM10010517_52470</name>
</gene>
<keyword evidence="4 6" id="KW-0378">Hydrolase</keyword>
<dbReference type="Pfam" id="PF02836">
    <property type="entry name" value="Glyco_hydro_2_C"/>
    <property type="match status" value="1"/>
</dbReference>
<evidence type="ECO:0000259" key="7">
    <source>
        <dbReference type="Pfam" id="PF00703"/>
    </source>
</evidence>
<dbReference type="InterPro" id="IPR013783">
    <property type="entry name" value="Ig-like_fold"/>
</dbReference>
<evidence type="ECO:0000259" key="8">
    <source>
        <dbReference type="Pfam" id="PF02836"/>
    </source>
</evidence>
<dbReference type="InterPro" id="IPR006103">
    <property type="entry name" value="Glyco_hydro_2_cat"/>
</dbReference>
<dbReference type="RefSeq" id="WP_344976903.1">
    <property type="nucleotide sequence ID" value="NZ_BAAAVI010000042.1"/>
</dbReference>
<organism evidence="10 11">
    <name type="scientific">Streptosporangium fragile</name>
    <dbReference type="NCBI Taxonomy" id="46186"/>
    <lineage>
        <taxon>Bacteria</taxon>
        <taxon>Bacillati</taxon>
        <taxon>Actinomycetota</taxon>
        <taxon>Actinomycetes</taxon>
        <taxon>Streptosporangiales</taxon>
        <taxon>Streptosporangiaceae</taxon>
        <taxon>Streptosporangium</taxon>
    </lineage>
</organism>
<feature type="domain" description="Glycosyl hydrolases family 2 sugar binding" evidence="9">
    <location>
        <begin position="36"/>
        <end position="165"/>
    </location>
</feature>
<evidence type="ECO:0000256" key="1">
    <source>
        <dbReference type="ARBA" id="ARBA00007401"/>
    </source>
</evidence>
<evidence type="ECO:0000256" key="4">
    <source>
        <dbReference type="ARBA" id="ARBA00022801"/>
    </source>
</evidence>
<dbReference type="PANTHER" id="PTHR10066">
    <property type="entry name" value="BETA-GLUCURONIDASE"/>
    <property type="match status" value="1"/>
</dbReference>
<evidence type="ECO:0000256" key="6">
    <source>
        <dbReference type="RuleBase" id="RU361154"/>
    </source>
</evidence>
<dbReference type="Pfam" id="PF02837">
    <property type="entry name" value="Glyco_hydro_2_N"/>
    <property type="match status" value="1"/>
</dbReference>
<proteinExistence type="inferred from homology"/>
<dbReference type="EMBL" id="BAAAVI010000042">
    <property type="protein sequence ID" value="GAA2888474.1"/>
    <property type="molecule type" value="Genomic_DNA"/>
</dbReference>
<dbReference type="InterPro" id="IPR017853">
    <property type="entry name" value="GH"/>
</dbReference>
<reference evidence="10 11" key="1">
    <citation type="journal article" date="2019" name="Int. J. Syst. Evol. Microbiol.">
        <title>The Global Catalogue of Microorganisms (GCM) 10K type strain sequencing project: providing services to taxonomists for standard genome sequencing and annotation.</title>
        <authorList>
            <consortium name="The Broad Institute Genomics Platform"/>
            <consortium name="The Broad Institute Genome Sequencing Center for Infectious Disease"/>
            <person name="Wu L."/>
            <person name="Ma J."/>
        </authorList>
    </citation>
    <scope>NUCLEOTIDE SEQUENCE [LARGE SCALE GENOMIC DNA]</scope>
    <source>
        <strain evidence="10 11">JCM 6242</strain>
    </source>
</reference>
<dbReference type="Gene3D" id="2.60.40.10">
    <property type="entry name" value="Immunoglobulins"/>
    <property type="match status" value="1"/>
</dbReference>
<protein>
    <recommendedName>
        <fullName evidence="3">Beta-glucuronidase</fullName>
        <ecNumber evidence="2">3.2.1.31</ecNumber>
    </recommendedName>
</protein>
<dbReference type="SUPFAM" id="SSF49303">
    <property type="entry name" value="beta-Galactosidase/glucuronidase domain"/>
    <property type="match status" value="1"/>
</dbReference>
<sequence>MLKPRSTPTRELVNLDGIWRFTVGEQTLDVAVPASYNDLFTDSAIRDHVGWVRYHRQVRVPRGWADERVVLRVDAATHEGKVYVDDVLVAEHAGGYLPFEADITEHVRAGEEFRLTIGVNNELTDTTIPPGTVITTPDGRRQQQYLHDFYNYAGLARSVWLYSRPAVHIEDITIVTELDGTVHYSVETSEPAPVRVRVLDASGTCVAEADGAHGDLRVEDVILWRPGAGYLYDLEVEIADTDVYVQPFGVRTVEVRGTEFFVNGEPFYFTGFGKHEDTPVRGKGHDPAYLVHDFQLMRWIGANSFRTSHYPYAEEVLEFADRHGIVVIDETAAVGLNLAVASGLMGAPPRPTFSPETFGEATREAHARHLRELVARDKNHPSVVMWCIANEPASNEEGARDYFEPLVELTRKLDPTRPVTYAAVIFATHENDRIADLFDVLCLNRYYGWYVATGDLATARVYLEGDLRGWAEKYGKPIIMSEYGADSMPGQHSVWDIPWTEEYQLSYLEANHRIFDRIDAVVGEHVWNFADFQTAPGIHRVDGNKKGVFTRDRRPKAAAHALRARWAGLDGRKPSSVAGE</sequence>
<evidence type="ECO:0000313" key="10">
    <source>
        <dbReference type="EMBL" id="GAA2888474.1"/>
    </source>
</evidence>
<dbReference type="PANTHER" id="PTHR10066:SF67">
    <property type="entry name" value="BETA-GLUCURONIDASE"/>
    <property type="match status" value="1"/>
</dbReference>
<keyword evidence="11" id="KW-1185">Reference proteome</keyword>
<feature type="domain" description="Glycoside hydrolase family 2 immunoglobulin-like beta-sandwich" evidence="7">
    <location>
        <begin position="171"/>
        <end position="251"/>
    </location>
</feature>
<dbReference type="SUPFAM" id="SSF51445">
    <property type="entry name" value="(Trans)glycosidases"/>
    <property type="match status" value="1"/>
</dbReference>
<comment type="caution">
    <text evidence="10">The sequence shown here is derived from an EMBL/GenBank/DDBJ whole genome shotgun (WGS) entry which is preliminary data.</text>
</comment>
<evidence type="ECO:0000259" key="9">
    <source>
        <dbReference type="Pfam" id="PF02837"/>
    </source>
</evidence>
<dbReference type="InterPro" id="IPR023230">
    <property type="entry name" value="Glyco_hydro_2_CS"/>
</dbReference>
<dbReference type="InterPro" id="IPR006102">
    <property type="entry name" value="Ig-like_GH2"/>
</dbReference>
<evidence type="ECO:0000256" key="2">
    <source>
        <dbReference type="ARBA" id="ARBA00012761"/>
    </source>
</evidence>